<proteinExistence type="predicted"/>
<dbReference type="InterPro" id="IPR026046">
    <property type="entry name" value="UBIAD1"/>
</dbReference>
<comment type="caution">
    <text evidence="9">The sequence shown here is derived from an EMBL/GenBank/DDBJ whole genome shotgun (WGS) entry which is preliminary data.</text>
</comment>
<dbReference type="PANTHER" id="PTHR13929:SF0">
    <property type="entry name" value="UBIA PRENYLTRANSFERASE DOMAIN-CONTAINING PROTEIN 1"/>
    <property type="match status" value="1"/>
</dbReference>
<dbReference type="NCBIfam" id="NF004752">
    <property type="entry name" value="PRK06080.1-4"/>
    <property type="match status" value="1"/>
</dbReference>
<evidence type="ECO:0000256" key="6">
    <source>
        <dbReference type="ARBA" id="ARBA00022989"/>
    </source>
</evidence>
<protein>
    <submittedName>
        <fullName evidence="9">1,4-dihydroxy-2-naphthoate octaprenyltransferase</fullName>
    </submittedName>
</protein>
<dbReference type="InterPro" id="IPR044878">
    <property type="entry name" value="UbiA_sf"/>
</dbReference>
<gene>
    <name evidence="9" type="ORF">bsdE14_03920</name>
</gene>
<organism evidence="9 10">
    <name type="scientific">Clostridium omnivorum</name>
    <dbReference type="NCBI Taxonomy" id="1604902"/>
    <lineage>
        <taxon>Bacteria</taxon>
        <taxon>Bacillati</taxon>
        <taxon>Bacillota</taxon>
        <taxon>Clostridia</taxon>
        <taxon>Eubacteriales</taxon>
        <taxon>Clostridiaceae</taxon>
        <taxon>Clostridium</taxon>
    </lineage>
</organism>
<evidence type="ECO:0000256" key="4">
    <source>
        <dbReference type="ARBA" id="ARBA00022679"/>
    </source>
</evidence>
<evidence type="ECO:0000256" key="2">
    <source>
        <dbReference type="ARBA" id="ARBA00004863"/>
    </source>
</evidence>
<comment type="pathway">
    <text evidence="2">Quinol/quinone metabolism; menaquinone biosynthesis.</text>
</comment>
<keyword evidence="4" id="KW-0808">Transferase</keyword>
<keyword evidence="7 8" id="KW-0472">Membrane</keyword>
<evidence type="ECO:0000256" key="3">
    <source>
        <dbReference type="ARBA" id="ARBA00022428"/>
    </source>
</evidence>
<comment type="subcellular location">
    <subcellularLocation>
        <location evidence="1">Membrane</location>
        <topology evidence="1">Multi-pass membrane protein</topology>
    </subcellularLocation>
</comment>
<dbReference type="PIRSF" id="PIRSF005355">
    <property type="entry name" value="UBIAD1"/>
    <property type="match status" value="1"/>
</dbReference>
<evidence type="ECO:0000313" key="9">
    <source>
        <dbReference type="EMBL" id="GLC28982.1"/>
    </source>
</evidence>
<evidence type="ECO:0000256" key="5">
    <source>
        <dbReference type="ARBA" id="ARBA00022692"/>
    </source>
</evidence>
<feature type="transmembrane region" description="Helical" evidence="8">
    <location>
        <begin position="238"/>
        <end position="266"/>
    </location>
</feature>
<dbReference type="Pfam" id="PF01040">
    <property type="entry name" value="UbiA"/>
    <property type="match status" value="1"/>
</dbReference>
<feature type="transmembrane region" description="Helical" evidence="8">
    <location>
        <begin position="87"/>
        <end position="105"/>
    </location>
</feature>
<dbReference type="Gene3D" id="1.10.357.140">
    <property type="entry name" value="UbiA prenyltransferase"/>
    <property type="match status" value="1"/>
</dbReference>
<sequence>MKVNKFFELVEIKTKLASMIPFFLGTFYALYRYKSFSLANFIVMFISLLTFDMATTAINNYIDHTKAKNNSAENSLTHKYGINQSKVLLIIFILITIAITAGVILTLNTNIIVLLIGIVSFVVGIFYTFGPIPISRMPLGEAFSGFFMGFIILFLSVYVHIYNTNIIIFAYKSNILSISINVIEIIIIFLVSIPAICCIANIMLANNICDVEEDIQNNRFTLPYYIGKPMALKLFKSLYYISYFDILVLVLFKVLPLESLLIFLTFKTVYKNIKLFEKKPVKSENFIVAIKNFVLINASQIIIIGIRAIILH</sequence>
<feature type="transmembrane region" description="Helical" evidence="8">
    <location>
        <begin position="111"/>
        <end position="130"/>
    </location>
</feature>
<dbReference type="CDD" id="cd13962">
    <property type="entry name" value="PT_UbiA_UBIAD1"/>
    <property type="match status" value="1"/>
</dbReference>
<keyword evidence="6 8" id="KW-1133">Transmembrane helix</keyword>
<evidence type="ECO:0000313" key="10">
    <source>
        <dbReference type="Proteomes" id="UP001208567"/>
    </source>
</evidence>
<accession>A0ABQ5N1B5</accession>
<keyword evidence="3" id="KW-0474">Menaquinone biosynthesis</keyword>
<dbReference type="PANTHER" id="PTHR13929">
    <property type="entry name" value="1,4-DIHYDROXY-2-NAPHTHOATE OCTAPRENYLTRANSFERASE"/>
    <property type="match status" value="1"/>
</dbReference>
<dbReference type="InterPro" id="IPR000537">
    <property type="entry name" value="UbiA_prenyltransferase"/>
</dbReference>
<evidence type="ECO:0000256" key="1">
    <source>
        <dbReference type="ARBA" id="ARBA00004141"/>
    </source>
</evidence>
<dbReference type="NCBIfam" id="NF009926">
    <property type="entry name" value="PRK13387.1"/>
    <property type="match status" value="1"/>
</dbReference>
<dbReference type="Proteomes" id="UP001208567">
    <property type="component" value="Unassembled WGS sequence"/>
</dbReference>
<keyword evidence="5 8" id="KW-0812">Transmembrane</keyword>
<name>A0ABQ5N1B5_9CLOT</name>
<feature type="transmembrane region" description="Helical" evidence="8">
    <location>
        <begin position="142"/>
        <end position="162"/>
    </location>
</feature>
<evidence type="ECO:0000256" key="7">
    <source>
        <dbReference type="ARBA" id="ARBA00023136"/>
    </source>
</evidence>
<reference evidence="9 10" key="1">
    <citation type="journal article" date="2024" name="Int. J. Syst. Evol. Microbiol.">
        <title>Clostridium omnivorum sp. nov., isolated from anoxic soil under the treatment of reductive soil disinfestation.</title>
        <authorList>
            <person name="Ueki A."/>
            <person name="Tonouchi A."/>
            <person name="Kaku N."/>
            <person name="Honma S."/>
            <person name="Ueki K."/>
        </authorList>
    </citation>
    <scope>NUCLEOTIDE SEQUENCE [LARGE SCALE GENOMIC DNA]</scope>
    <source>
        <strain evidence="9 10">E14</strain>
    </source>
</reference>
<keyword evidence="10" id="KW-1185">Reference proteome</keyword>
<feature type="transmembrane region" description="Helical" evidence="8">
    <location>
        <begin position="37"/>
        <end position="58"/>
    </location>
</feature>
<dbReference type="EMBL" id="BRXR01000001">
    <property type="protein sequence ID" value="GLC28982.1"/>
    <property type="molecule type" value="Genomic_DNA"/>
</dbReference>
<feature type="transmembrane region" description="Helical" evidence="8">
    <location>
        <begin position="182"/>
        <end position="204"/>
    </location>
</feature>
<feature type="transmembrane region" description="Helical" evidence="8">
    <location>
        <begin position="286"/>
        <end position="310"/>
    </location>
</feature>
<evidence type="ECO:0000256" key="8">
    <source>
        <dbReference type="SAM" id="Phobius"/>
    </source>
</evidence>